<dbReference type="InterPro" id="IPR029494">
    <property type="entry name" value="DarT"/>
</dbReference>
<evidence type="ECO:0000256" key="5">
    <source>
        <dbReference type="ARBA" id="ARBA00023125"/>
    </source>
</evidence>
<feature type="transmembrane region" description="Helical" evidence="8">
    <location>
        <begin position="41"/>
        <end position="60"/>
    </location>
</feature>
<dbReference type="PROSITE" id="PS52018">
    <property type="entry name" value="DART"/>
    <property type="match status" value="1"/>
</dbReference>
<dbReference type="EMBL" id="LT629795">
    <property type="protein sequence ID" value="SDU57094.1"/>
    <property type="molecule type" value="Genomic_DNA"/>
</dbReference>
<evidence type="ECO:0000313" key="10">
    <source>
        <dbReference type="EMBL" id="SDU57094.1"/>
    </source>
</evidence>
<protein>
    <recommendedName>
        <fullName evidence="9">DarT domain-containing protein</fullName>
    </recommendedName>
</protein>
<keyword evidence="11" id="KW-1185">Reference proteome</keyword>
<accession>A0ABY0VUY0</accession>
<gene>
    <name evidence="10" type="ORF">SAMN04490201_2746</name>
</gene>
<dbReference type="RefSeq" id="WP_048352024.1">
    <property type="nucleotide sequence ID" value="NZ_CP049044.1"/>
</dbReference>
<evidence type="ECO:0000256" key="6">
    <source>
        <dbReference type="PROSITE-ProRule" id="PRU01362"/>
    </source>
</evidence>
<name>A0ABY0VUY0_9PSED</name>
<feature type="binding site" evidence="6">
    <location>
        <begin position="342"/>
        <end position="344"/>
    </location>
    <ligand>
        <name>NAD(+)</name>
        <dbReference type="ChEBI" id="CHEBI:57540"/>
    </ligand>
</feature>
<feature type="binding site" evidence="6">
    <location>
        <position position="377"/>
    </location>
    <ligand>
        <name>NAD(+)</name>
        <dbReference type="ChEBI" id="CHEBI:57540"/>
    </ligand>
</feature>
<feature type="active site" description="Proton acceptor" evidence="6">
    <location>
        <position position="377"/>
    </location>
</feature>
<evidence type="ECO:0000256" key="2">
    <source>
        <dbReference type="ARBA" id="ARBA00022676"/>
    </source>
</evidence>
<dbReference type="GeneID" id="96620353"/>
<feature type="domain" description="DarT" evidence="9">
    <location>
        <begin position="338"/>
        <end position="524"/>
    </location>
</feature>
<evidence type="ECO:0000313" key="11">
    <source>
        <dbReference type="Proteomes" id="UP000182058"/>
    </source>
</evidence>
<keyword evidence="8" id="KW-0472">Membrane</keyword>
<keyword evidence="2 6" id="KW-0328">Glycosyltransferase</keyword>
<evidence type="ECO:0000256" key="3">
    <source>
        <dbReference type="ARBA" id="ARBA00022679"/>
    </source>
</evidence>
<keyword evidence="3 6" id="KW-0808">Transferase</keyword>
<keyword evidence="8" id="KW-1133">Transmembrane helix</keyword>
<evidence type="ECO:0000256" key="7">
    <source>
        <dbReference type="SAM" id="MobiDB-lite"/>
    </source>
</evidence>
<evidence type="ECO:0000256" key="1">
    <source>
        <dbReference type="ARBA" id="ARBA00022649"/>
    </source>
</evidence>
<keyword evidence="5 6" id="KW-0238">DNA-binding</keyword>
<reference evidence="10 11" key="1">
    <citation type="submission" date="2016-10" db="EMBL/GenBank/DDBJ databases">
        <authorList>
            <person name="Varghese N."/>
            <person name="Submissions S."/>
        </authorList>
    </citation>
    <scope>NUCLEOTIDE SEQUENCE [LARGE SCALE GENOMIC DNA]</scope>
    <source>
        <strain evidence="10 11">BS3667</strain>
    </source>
</reference>
<evidence type="ECO:0000259" key="9">
    <source>
        <dbReference type="PROSITE" id="PS52018"/>
    </source>
</evidence>
<keyword evidence="8" id="KW-0812">Transmembrane</keyword>
<feature type="compositionally biased region" description="Low complexity" evidence="7">
    <location>
        <begin position="82"/>
        <end position="91"/>
    </location>
</feature>
<feature type="region of interest" description="Disordered" evidence="7">
    <location>
        <begin position="71"/>
        <end position="109"/>
    </location>
</feature>
<keyword evidence="1 6" id="KW-1277">Toxin-antitoxin system</keyword>
<evidence type="ECO:0000256" key="4">
    <source>
        <dbReference type="ARBA" id="ARBA00022695"/>
    </source>
</evidence>
<feature type="active site" evidence="6">
    <location>
        <position position="479"/>
    </location>
</feature>
<dbReference type="Pfam" id="PF14487">
    <property type="entry name" value="DarT"/>
    <property type="match status" value="1"/>
</dbReference>
<comment type="caution">
    <text evidence="6">Lacks conserved residue(s) required for the propagation of feature annotation.</text>
</comment>
<comment type="similarity">
    <text evidence="6">Belongs to the DarT ADP-ribosyltransferase family.</text>
</comment>
<dbReference type="Proteomes" id="UP000182058">
    <property type="component" value="Chromosome I"/>
</dbReference>
<proteinExistence type="inferred from homology"/>
<sequence>MAILYFQILIIFTIYLASIFGKKSLIIVCAAWTVFTLSNAFLPSLILLQLITIWACYWFLKRNKNSAVQPHPVVPAGEKASPSRSSPQPQSLDLKPAVRTPSESQSSGGAFLRSLDSLSTTITSFSDSVALSLDVQKATASLEAVMFTEKLWTEKSLERAQCALKLDAWRQEHGEIAWAHYLQARAKFTKALEPNTQALAAAPSLTWAVPDFSSVLGVGATPLATAIEVKKRQLQDERDRFFSDIVQQVWANAPLRNAMREELCKLGGHDTWDFISGKAAQSNKPLARLTFGAVLGTLQASRAGLQDPEIQSRGLTAYIPGFLRKQELETRVRALELPYLIHFTRVENLPSIMQHGLCSITALTDKKIDFRFNDHLRLDGRLNAVCMSIGHPNDKMFASYRWKSPEQGWAVLVVDRCVLWSLDTAFCNHNAADNRIRQQPLAALKTVAAFDNLFSPQYNLPSRAECRLQPGDPSDVQAEVLVFDTLKPALINSVVFSDQNSLQQYKDCVVDKPVHVHTEGYGFLGARTYARKSGWTY</sequence>
<comment type="catalytic activity">
    <reaction evidence="6">
        <text>a thymidine in DNA + NAD(+) = an N-(ADP-alpha-D-ribosyl)-thymidine in DNA + nicotinamide + H(+)</text>
        <dbReference type="Rhea" id="RHEA:71651"/>
        <dbReference type="Rhea" id="RHEA-COMP:13556"/>
        <dbReference type="Rhea" id="RHEA-COMP:18051"/>
        <dbReference type="ChEBI" id="CHEBI:15378"/>
        <dbReference type="ChEBI" id="CHEBI:17154"/>
        <dbReference type="ChEBI" id="CHEBI:57540"/>
        <dbReference type="ChEBI" id="CHEBI:137386"/>
        <dbReference type="ChEBI" id="CHEBI:191199"/>
    </reaction>
</comment>
<keyword evidence="4 6" id="KW-0548">Nucleotidyltransferase</keyword>
<evidence type="ECO:0000256" key="8">
    <source>
        <dbReference type="SAM" id="Phobius"/>
    </source>
</evidence>
<organism evidence="10 11">
    <name type="scientific">Pseudomonas psychrophila</name>
    <dbReference type="NCBI Taxonomy" id="122355"/>
    <lineage>
        <taxon>Bacteria</taxon>
        <taxon>Pseudomonadati</taxon>
        <taxon>Pseudomonadota</taxon>
        <taxon>Gammaproteobacteria</taxon>
        <taxon>Pseudomonadales</taxon>
        <taxon>Pseudomonadaceae</taxon>
        <taxon>Pseudomonas</taxon>
    </lineage>
</organism>